<keyword evidence="4" id="KW-0067">ATP-binding</keyword>
<dbReference type="HAMAP" id="MF_00127">
    <property type="entry name" value="His_tRNA_synth"/>
    <property type="match status" value="1"/>
</dbReference>
<dbReference type="GeneID" id="33356052"/>
<dbReference type="PANTHER" id="PTHR43707">
    <property type="entry name" value="HISTIDYL-TRNA SYNTHETASE"/>
    <property type="match status" value="1"/>
</dbReference>
<dbReference type="Gene3D" id="3.40.50.800">
    <property type="entry name" value="Anticodon-binding domain"/>
    <property type="match status" value="1"/>
</dbReference>
<geneLocation type="chloroplast" evidence="7"/>
<dbReference type="InterPro" id="IPR045864">
    <property type="entry name" value="aa-tRNA-synth_II/BPL/LPL"/>
</dbReference>
<dbReference type="InterPro" id="IPR036621">
    <property type="entry name" value="Anticodon-bd_dom_sf"/>
</dbReference>
<protein>
    <recommendedName>
        <fullName evidence="4">Histidine--tRNA ligase, chloroplastic</fullName>
        <ecNumber evidence="4">6.1.1.21</ecNumber>
    </recommendedName>
    <alternativeName>
        <fullName evidence="4">Histidyl-tRNA synthetase</fullName>
        <shortName evidence="4">HisRS</shortName>
    </alternativeName>
</protein>
<feature type="binding site" evidence="5">
    <location>
        <begin position="259"/>
        <end position="260"/>
    </location>
    <ligand>
        <name>L-histidine</name>
        <dbReference type="ChEBI" id="CHEBI:57595"/>
    </ligand>
</feature>
<dbReference type="GO" id="GO:0004821">
    <property type="term" value="F:histidine-tRNA ligase activity"/>
    <property type="evidence" value="ECO:0007669"/>
    <property type="project" value="UniProtKB-UniRule"/>
</dbReference>
<evidence type="ECO:0000256" key="2">
    <source>
        <dbReference type="ARBA" id="ARBA00022741"/>
    </source>
</evidence>
<gene>
    <name evidence="7" type="primary">syh</name>
    <name evidence="4" type="synonym">hisS</name>
</gene>
<evidence type="ECO:0000259" key="6">
    <source>
        <dbReference type="PROSITE" id="PS50862"/>
    </source>
</evidence>
<keyword evidence="4" id="KW-0030">Aminoacyl-tRNA synthetase</keyword>
<keyword evidence="7" id="KW-0150">Chloroplast</keyword>
<dbReference type="AlphaFoldDB" id="A0A1Z1MA04"/>
<evidence type="ECO:0000313" key="7">
    <source>
        <dbReference type="EMBL" id="ARW62790.1"/>
    </source>
</evidence>
<evidence type="ECO:0000256" key="5">
    <source>
        <dbReference type="PIRSR" id="PIRSR001549-1"/>
    </source>
</evidence>
<feature type="binding site" evidence="5">
    <location>
        <position position="255"/>
    </location>
    <ligand>
        <name>L-histidine</name>
        <dbReference type="ChEBI" id="CHEBI:57595"/>
    </ligand>
</feature>
<keyword evidence="7" id="KW-0934">Plastid</keyword>
<proteinExistence type="inferred from homology"/>
<dbReference type="Pfam" id="PF03129">
    <property type="entry name" value="HGTP_anticodon"/>
    <property type="match status" value="1"/>
</dbReference>
<keyword evidence="4" id="KW-0648">Protein biosynthesis</keyword>
<comment type="similarity">
    <text evidence="1 4">Belongs to the class-II aminoacyl-tRNA synthetase family.</text>
</comment>
<feature type="binding site" evidence="5">
    <location>
        <begin position="79"/>
        <end position="81"/>
    </location>
    <ligand>
        <name>L-histidine</name>
        <dbReference type="ChEBI" id="CHEBI:57595"/>
    </ligand>
</feature>
<dbReference type="PANTHER" id="PTHR43707:SF1">
    <property type="entry name" value="HISTIDINE--TRNA LIGASE, MITOCHONDRIAL-RELATED"/>
    <property type="match status" value="1"/>
</dbReference>
<dbReference type="InterPro" id="IPR015807">
    <property type="entry name" value="His-tRNA-ligase"/>
</dbReference>
<feature type="binding site" evidence="5">
    <location>
        <position position="110"/>
    </location>
    <ligand>
        <name>L-histidine</name>
        <dbReference type="ChEBI" id="CHEBI:57595"/>
    </ligand>
</feature>
<dbReference type="GO" id="GO:0006427">
    <property type="term" value="P:histidyl-tRNA aminoacylation"/>
    <property type="evidence" value="ECO:0007669"/>
    <property type="project" value="UniProtKB-UniRule"/>
</dbReference>
<dbReference type="PROSITE" id="PS50862">
    <property type="entry name" value="AA_TRNA_LIGASE_II"/>
    <property type="match status" value="1"/>
</dbReference>
<dbReference type="GO" id="GO:0005524">
    <property type="term" value="F:ATP binding"/>
    <property type="evidence" value="ECO:0007669"/>
    <property type="project" value="UniProtKB-UniRule"/>
</dbReference>
<dbReference type="GO" id="GO:0009507">
    <property type="term" value="C:chloroplast"/>
    <property type="evidence" value="ECO:0007669"/>
    <property type="project" value="UniProtKB-SubCell"/>
</dbReference>
<dbReference type="SUPFAM" id="SSF52954">
    <property type="entry name" value="Class II aaRS ABD-related"/>
    <property type="match status" value="1"/>
</dbReference>
<sequence length="420" mass="49358">MQPLRGTKDILPYEIKIWQQIHEIANNLLNINNYSEIRTPILESTELFQRSIGNFTDIVNKEMYSFNDQGERNITLRPEGTASIARAFISNKLHLKQKINRLWYLGPMFRYERPQKGRQRQFHQLGIECIGSTMPIADVEVIRLATKTLEALKCKKYQLEINSIGNAKEREEYKIALVNYLDKYTNDLDKDSKRRIETNPLRILDSKDLKTQEILIQAPKLKNYLDKISLNHFYEVCNNLEYLNIPYKINENLVRGLDYYNYTAFEIKTQDSHHQNTICGGGRYDQLIKSLGGPSTPAVGWAIGLERLIMITEANLNKKNNQNIIYIATQNNNNYYVVWDIINKLEIYQIRFELDLSNNTLLKQIKRANQVKAKICLILGEDEIYNKYITIKWLATSTQQKIYFSELEKYLKYLKYHMIT</sequence>
<organism evidence="7">
    <name type="scientific">Rhodomela confervoides</name>
    <name type="common">Red alga</name>
    <dbReference type="NCBI Taxonomy" id="35163"/>
    <lineage>
        <taxon>Eukaryota</taxon>
        <taxon>Rhodophyta</taxon>
        <taxon>Florideophyceae</taxon>
        <taxon>Rhodymeniophycidae</taxon>
        <taxon>Ceramiales</taxon>
        <taxon>Rhodomelaceae</taxon>
        <taxon>Rhodomela</taxon>
    </lineage>
</organism>
<name>A0A1Z1MA04_RHOCN</name>
<dbReference type="InterPro" id="IPR041715">
    <property type="entry name" value="HisRS-like_core"/>
</dbReference>
<comment type="catalytic activity">
    <reaction evidence="3 4">
        <text>tRNA(His) + L-histidine + ATP = L-histidyl-tRNA(His) + AMP + diphosphate + H(+)</text>
        <dbReference type="Rhea" id="RHEA:17313"/>
        <dbReference type="Rhea" id="RHEA-COMP:9665"/>
        <dbReference type="Rhea" id="RHEA-COMP:9689"/>
        <dbReference type="ChEBI" id="CHEBI:15378"/>
        <dbReference type="ChEBI" id="CHEBI:30616"/>
        <dbReference type="ChEBI" id="CHEBI:33019"/>
        <dbReference type="ChEBI" id="CHEBI:57595"/>
        <dbReference type="ChEBI" id="CHEBI:78442"/>
        <dbReference type="ChEBI" id="CHEBI:78527"/>
        <dbReference type="ChEBI" id="CHEBI:456215"/>
        <dbReference type="EC" id="6.1.1.21"/>
    </reaction>
</comment>
<comment type="subcellular location">
    <subcellularLocation>
        <location evidence="4">Plastid</location>
        <location evidence="4">Chloroplast</location>
    </subcellularLocation>
</comment>
<keyword evidence="2 4" id="KW-0547">Nucleotide-binding</keyword>
<dbReference type="EC" id="6.1.1.21" evidence="4"/>
<evidence type="ECO:0000256" key="1">
    <source>
        <dbReference type="ARBA" id="ARBA00008226"/>
    </source>
</evidence>
<keyword evidence="4 7" id="KW-0436">Ligase</keyword>
<dbReference type="Gene3D" id="3.30.930.10">
    <property type="entry name" value="Bira Bifunctional Protein, Domain 2"/>
    <property type="match status" value="1"/>
</dbReference>
<dbReference type="EMBL" id="MF101424">
    <property type="protein sequence ID" value="ARW62790.1"/>
    <property type="molecule type" value="Genomic_DNA"/>
</dbReference>
<dbReference type="CDD" id="cd00773">
    <property type="entry name" value="HisRS-like_core"/>
    <property type="match status" value="1"/>
</dbReference>
<feature type="binding site" evidence="5">
    <location>
        <position position="124"/>
    </location>
    <ligand>
        <name>L-histidine</name>
        <dbReference type="ChEBI" id="CHEBI:57595"/>
    </ligand>
</feature>
<feature type="binding site" evidence="5">
    <location>
        <position position="128"/>
    </location>
    <ligand>
        <name>L-histidine</name>
        <dbReference type="ChEBI" id="CHEBI:57595"/>
    </ligand>
</feature>
<dbReference type="Pfam" id="PF13393">
    <property type="entry name" value="tRNA-synt_His"/>
    <property type="match status" value="1"/>
</dbReference>
<evidence type="ECO:0000256" key="3">
    <source>
        <dbReference type="ARBA" id="ARBA00047639"/>
    </source>
</evidence>
<dbReference type="SUPFAM" id="SSF55681">
    <property type="entry name" value="Class II aaRS and biotin synthetases"/>
    <property type="match status" value="1"/>
</dbReference>
<dbReference type="InterPro" id="IPR006195">
    <property type="entry name" value="aa-tRNA-synth_II"/>
</dbReference>
<evidence type="ECO:0000256" key="4">
    <source>
        <dbReference type="HAMAP-Rule" id="MF_00127"/>
    </source>
</evidence>
<dbReference type="RefSeq" id="YP_009394228.1">
    <property type="nucleotide sequence ID" value="NC_035271.1"/>
</dbReference>
<dbReference type="NCBIfam" id="TIGR00442">
    <property type="entry name" value="hisS"/>
    <property type="match status" value="1"/>
</dbReference>
<dbReference type="PIRSF" id="PIRSF001549">
    <property type="entry name" value="His-tRNA_synth"/>
    <property type="match status" value="1"/>
</dbReference>
<accession>A0A1Z1MA04</accession>
<reference evidence="7" key="1">
    <citation type="journal article" date="2017" name="J. Phycol.">
        <title>Analysis of chloroplast genomes and a supermatrix inform reclassification of the Rhodomelaceae (Rhodophyta).</title>
        <authorList>
            <person name="Diaz-Tapia P."/>
            <person name="Maggs C.A."/>
            <person name="West J.A."/>
            <person name="Verbruggen H."/>
        </authorList>
    </citation>
    <scope>NUCLEOTIDE SEQUENCE</scope>
    <source>
        <strain evidence="7">PD508</strain>
    </source>
</reference>
<dbReference type="InterPro" id="IPR004516">
    <property type="entry name" value="HisRS/HisZ"/>
</dbReference>
<dbReference type="InterPro" id="IPR004154">
    <property type="entry name" value="Anticodon-bd"/>
</dbReference>
<feature type="domain" description="Aminoacyl-transfer RNA synthetases class-II family profile" evidence="6">
    <location>
        <begin position="1"/>
        <end position="311"/>
    </location>
</feature>